<feature type="domain" description="Glycosyl hydrolase family 13 catalytic" evidence="1">
    <location>
        <begin position="22"/>
        <end position="418"/>
    </location>
</feature>
<dbReference type="STRING" id="42253.NITMOv2_2860"/>
<protein>
    <submittedName>
        <fullName evidence="2">Putative Glycosyl hydrolase</fullName>
        <ecNumber evidence="2">5.4.99.16</ecNumber>
    </submittedName>
</protein>
<dbReference type="OrthoDB" id="9805159at2"/>
<keyword evidence="3" id="KW-1185">Reference proteome</keyword>
<dbReference type="InterPro" id="IPR006047">
    <property type="entry name" value="GH13_cat_dom"/>
</dbReference>
<dbReference type="InterPro" id="IPR013780">
    <property type="entry name" value="Glyco_hydro_b"/>
</dbReference>
<accession>A0A0K2GE84</accession>
<name>A0A0K2GE84_NITMO</name>
<dbReference type="Proteomes" id="UP000069205">
    <property type="component" value="Chromosome"/>
</dbReference>
<dbReference type="PANTHER" id="PTHR10357">
    <property type="entry name" value="ALPHA-AMYLASE FAMILY MEMBER"/>
    <property type="match status" value="1"/>
</dbReference>
<dbReference type="KEGG" id="nmv:NITMOv2_2860"/>
<sequence>MRRRIRISLMTTTWYSNALFYAVDVPAFQDSNGDGIGDFRGLIGRLPYLADLGVTCLWLLPFYPSPGRDNGYDVSNYYEIHPDVGSLDDFTECVHRAGELGMRILLDLVIDHTSDRHPWFQAARRDRQSRYRAYYIWADAPSPPEPDHGPIFPDTEPTVWTHDEVAGQYFYHRFYRFEPDLNAFNPEVREEFLRIIDFWLSFGVAGFRIDAASHLIEGPGSQDDHGILKELRTYADRRRPGTALLGESDVEPDRLAAYFGAGDELHLLYNFYLDNYLFLALAEERADPLVHALGKLPAIPESCRWVNFLRNLDELDLERLGEPEREAVYRAFAPDDEMRIFGRGIRRRLAPMLNDRRKREMALSLLFTLPGVPLVVYGDEIGMGEDLSLPGRHAVRTAMQWAPSPNGGFSDAPKERLRRPLLTDGPFGYERVNITDQQADPGSFLNWMKRLIAARRDCPLWGSGSHRIIDAGGPAVLAHECAGHGDRLIALHNLTGKDQPVSLPAFQTDTFVPIFHSAGDAREDAHPPRELEPYGYRWYRLAG</sequence>
<dbReference type="SUPFAM" id="SSF51445">
    <property type="entry name" value="(Trans)glycosidases"/>
    <property type="match status" value="1"/>
</dbReference>
<dbReference type="Pfam" id="PF00128">
    <property type="entry name" value="Alpha-amylase"/>
    <property type="match status" value="1"/>
</dbReference>
<evidence type="ECO:0000313" key="2">
    <source>
        <dbReference type="EMBL" id="ALA59266.1"/>
    </source>
</evidence>
<dbReference type="PANTHER" id="PTHR10357:SF219">
    <property type="entry name" value="MALTOSE ALPHA-D-GLUCOSYLTRANSFERASE"/>
    <property type="match status" value="1"/>
</dbReference>
<dbReference type="AlphaFoldDB" id="A0A0K2GE84"/>
<evidence type="ECO:0000313" key="3">
    <source>
        <dbReference type="Proteomes" id="UP000069205"/>
    </source>
</evidence>
<dbReference type="SUPFAM" id="SSF51011">
    <property type="entry name" value="Glycosyl hydrolase domain"/>
    <property type="match status" value="1"/>
</dbReference>
<dbReference type="EMBL" id="CP011801">
    <property type="protein sequence ID" value="ALA59266.1"/>
    <property type="molecule type" value="Genomic_DNA"/>
</dbReference>
<keyword evidence="2" id="KW-0378">Hydrolase</keyword>
<reference evidence="2 3" key="1">
    <citation type="journal article" date="2015" name="Proc. Natl. Acad. Sci. U.S.A.">
        <title>Expanded metabolic versatility of ubiquitous nitrite-oxidizing bacteria from the genus Nitrospira.</title>
        <authorList>
            <person name="Koch H."/>
            <person name="Lucker S."/>
            <person name="Albertsen M."/>
            <person name="Kitzinger K."/>
            <person name="Herbold C."/>
            <person name="Spieck E."/>
            <person name="Nielsen P.H."/>
            <person name="Wagner M."/>
            <person name="Daims H."/>
        </authorList>
    </citation>
    <scope>NUCLEOTIDE SEQUENCE [LARGE SCALE GENOMIC DNA]</scope>
    <source>
        <strain evidence="2 3">NSP M-1</strain>
    </source>
</reference>
<dbReference type="InterPro" id="IPR017853">
    <property type="entry name" value="GH"/>
</dbReference>
<dbReference type="EC" id="5.4.99.16" evidence="2"/>
<dbReference type="CDD" id="cd11334">
    <property type="entry name" value="AmyAc_TreS"/>
    <property type="match status" value="1"/>
</dbReference>
<dbReference type="SMART" id="SM00642">
    <property type="entry name" value="Aamy"/>
    <property type="match status" value="1"/>
</dbReference>
<evidence type="ECO:0000259" key="1">
    <source>
        <dbReference type="SMART" id="SM00642"/>
    </source>
</evidence>
<dbReference type="Gene3D" id="3.90.400.10">
    <property type="entry name" value="Oligo-1,6-glucosidase, Domain 2"/>
    <property type="match status" value="1"/>
</dbReference>
<proteinExistence type="predicted"/>
<dbReference type="PATRIC" id="fig|42253.5.peg.2826"/>
<dbReference type="InterPro" id="IPR045857">
    <property type="entry name" value="O16G_dom_2"/>
</dbReference>
<gene>
    <name evidence="2" type="ORF">NITMOv2_2860</name>
</gene>
<dbReference type="GO" id="GO:0016787">
    <property type="term" value="F:hydrolase activity"/>
    <property type="evidence" value="ECO:0007669"/>
    <property type="project" value="UniProtKB-KW"/>
</dbReference>
<organism evidence="2 3">
    <name type="scientific">Nitrospira moscoviensis</name>
    <dbReference type="NCBI Taxonomy" id="42253"/>
    <lineage>
        <taxon>Bacteria</taxon>
        <taxon>Pseudomonadati</taxon>
        <taxon>Nitrospirota</taxon>
        <taxon>Nitrospiria</taxon>
        <taxon>Nitrospirales</taxon>
        <taxon>Nitrospiraceae</taxon>
        <taxon>Nitrospira</taxon>
    </lineage>
</organism>
<dbReference type="Gene3D" id="3.20.20.80">
    <property type="entry name" value="Glycosidases"/>
    <property type="match status" value="1"/>
</dbReference>
<dbReference type="Gene3D" id="2.60.40.1180">
    <property type="entry name" value="Golgi alpha-mannosidase II"/>
    <property type="match status" value="1"/>
</dbReference>
<dbReference type="GO" id="GO:0047471">
    <property type="term" value="F:maltose alpha-D-glucosyltransferase activity"/>
    <property type="evidence" value="ECO:0007669"/>
    <property type="project" value="UniProtKB-EC"/>
</dbReference>
<dbReference type="GO" id="GO:0005975">
    <property type="term" value="P:carbohydrate metabolic process"/>
    <property type="evidence" value="ECO:0007669"/>
    <property type="project" value="InterPro"/>
</dbReference>
<keyword evidence="2" id="KW-0413">Isomerase</keyword>